<evidence type="ECO:0000313" key="2">
    <source>
        <dbReference type="Proteomes" id="UP000823611"/>
    </source>
</evidence>
<protein>
    <submittedName>
        <fullName evidence="1">Uncharacterized protein</fullName>
    </submittedName>
</protein>
<name>A0A9D9DW03_9FIRM</name>
<reference evidence="1" key="2">
    <citation type="journal article" date="2021" name="PeerJ">
        <title>Extensive microbial diversity within the chicken gut microbiome revealed by metagenomics and culture.</title>
        <authorList>
            <person name="Gilroy R."/>
            <person name="Ravi A."/>
            <person name="Getino M."/>
            <person name="Pursley I."/>
            <person name="Horton D.L."/>
            <person name="Alikhan N.F."/>
            <person name="Baker D."/>
            <person name="Gharbi K."/>
            <person name="Hall N."/>
            <person name="Watson M."/>
            <person name="Adriaenssens E.M."/>
            <person name="Foster-Nyarko E."/>
            <person name="Jarju S."/>
            <person name="Secka A."/>
            <person name="Antonio M."/>
            <person name="Oren A."/>
            <person name="Chaudhuri R.R."/>
            <person name="La Ragione R."/>
            <person name="Hildebrand F."/>
            <person name="Pallen M.J."/>
        </authorList>
    </citation>
    <scope>NUCLEOTIDE SEQUENCE</scope>
    <source>
        <strain evidence="1">F6-4510</strain>
    </source>
</reference>
<proteinExistence type="predicted"/>
<dbReference type="AlphaFoldDB" id="A0A9D9DW03"/>
<accession>A0A9D9DW03</accession>
<organism evidence="1 2">
    <name type="scientific">Candidatus Fimicola merdigallinarum</name>
    <dbReference type="NCBI Taxonomy" id="2840819"/>
    <lineage>
        <taxon>Bacteria</taxon>
        <taxon>Bacillati</taxon>
        <taxon>Bacillota</taxon>
        <taxon>Clostridia</taxon>
        <taxon>Lachnospirales</taxon>
        <taxon>Lachnospiraceae</taxon>
        <taxon>Lachnospiraceae incertae sedis</taxon>
        <taxon>Candidatus Fimicola</taxon>
    </lineage>
</organism>
<gene>
    <name evidence="1" type="ORF">IAC55_05330</name>
</gene>
<evidence type="ECO:0000313" key="1">
    <source>
        <dbReference type="EMBL" id="MBO8434726.1"/>
    </source>
</evidence>
<reference evidence="1" key="1">
    <citation type="submission" date="2020-10" db="EMBL/GenBank/DDBJ databases">
        <authorList>
            <person name="Gilroy R."/>
        </authorList>
    </citation>
    <scope>NUCLEOTIDE SEQUENCE</scope>
    <source>
        <strain evidence="1">F6-4510</strain>
    </source>
</reference>
<dbReference type="EMBL" id="JADIMX010000104">
    <property type="protein sequence ID" value="MBO8434726.1"/>
    <property type="molecule type" value="Genomic_DNA"/>
</dbReference>
<comment type="caution">
    <text evidence="1">The sequence shown here is derived from an EMBL/GenBank/DDBJ whole genome shotgun (WGS) entry which is preliminary data.</text>
</comment>
<dbReference type="Proteomes" id="UP000823611">
    <property type="component" value="Unassembled WGS sequence"/>
</dbReference>
<sequence length="305" mass="35666">MIAILMYMKDEDKNKFMPFYDSMPIKIRDFLIRKRKPFLKRDEKIGDWDITYITLPLSYGDKKSDYKRWHDIIENSLDILDKQGITGAVLPEDDIFFSPVPVFRGRVVNALLTFETSKKAIEKKNISLAKAEFTVVDGDDELTLTALKSLSENVNHLSILTDRESFFDDIKEEAESERGLIITTFASPKNQILKDSDVLVNCSNDMENQDYYYKRNSIYIDLAKNTAKSLRIARKREDMLIIDGIGLNTDKGFFKSKLYEALLYDNNKVFRKYFDEYKNFYDAYDILKENNTSLSSLYFIDKFIL</sequence>